<accession>A0A1H6W6P6</accession>
<keyword evidence="1" id="KW-0732">Signal</keyword>
<reference evidence="2 3" key="1">
    <citation type="submission" date="2016-10" db="EMBL/GenBank/DDBJ databases">
        <authorList>
            <person name="de Groot N.N."/>
        </authorList>
    </citation>
    <scope>NUCLEOTIDE SEQUENCE [LARGE SCALE GENOMIC DNA]</scope>
    <source>
        <strain evidence="2 3">DSM 26515</strain>
    </source>
</reference>
<evidence type="ECO:0000313" key="3">
    <source>
        <dbReference type="Proteomes" id="UP000199420"/>
    </source>
</evidence>
<name>A0A1H6W6P6_9GAMM</name>
<dbReference type="Proteomes" id="UP000199420">
    <property type="component" value="Unassembled WGS sequence"/>
</dbReference>
<feature type="chain" id="PRO_5011604989" description="PXPV repeat-containing protein" evidence="1">
    <location>
        <begin position="29"/>
        <end position="146"/>
    </location>
</feature>
<organism evidence="2 3">
    <name type="scientific">Frateuria terrea</name>
    <dbReference type="NCBI Taxonomy" id="529704"/>
    <lineage>
        <taxon>Bacteria</taxon>
        <taxon>Pseudomonadati</taxon>
        <taxon>Pseudomonadota</taxon>
        <taxon>Gammaproteobacteria</taxon>
        <taxon>Lysobacterales</taxon>
        <taxon>Rhodanobacteraceae</taxon>
        <taxon>Frateuria</taxon>
    </lineage>
</organism>
<proteinExistence type="predicted"/>
<feature type="signal peptide" evidence="1">
    <location>
        <begin position="1"/>
        <end position="28"/>
    </location>
</feature>
<keyword evidence="3" id="KW-1185">Reference proteome</keyword>
<protein>
    <recommendedName>
        <fullName evidence="4">PXPV repeat-containing protein</fullName>
    </recommendedName>
</protein>
<evidence type="ECO:0008006" key="4">
    <source>
        <dbReference type="Google" id="ProtNLM"/>
    </source>
</evidence>
<gene>
    <name evidence="2" type="ORF">SAMN04487997_2543</name>
</gene>
<dbReference type="OrthoDB" id="5959874at2"/>
<dbReference type="EMBL" id="FNYC01000004">
    <property type="protein sequence ID" value="SEJ10894.1"/>
    <property type="molecule type" value="Genomic_DNA"/>
</dbReference>
<evidence type="ECO:0000256" key="1">
    <source>
        <dbReference type="SAM" id="SignalP"/>
    </source>
</evidence>
<sequence>MTRHWLGKPALTLATVLLAAAAALPVGASAHGWHDRGWHGRGDYDHGWRGRGDYDRGWHGHYGHDRGYWSGGRWVAGAIVTGAVIGLVDDALNPPPRTVVYEQPVYRRPVRVIYEEPVVTRRVVETRTVYEDAPPPTRYVGDDDQD</sequence>
<dbReference type="RefSeq" id="WP_091339533.1">
    <property type="nucleotide sequence ID" value="NZ_FNYC01000004.1"/>
</dbReference>
<evidence type="ECO:0000313" key="2">
    <source>
        <dbReference type="EMBL" id="SEJ10894.1"/>
    </source>
</evidence>
<dbReference type="AlphaFoldDB" id="A0A1H6W6P6"/>